<name>A0A941I1D7_9MICO</name>
<dbReference type="Gene3D" id="3.40.50.12030">
    <property type="entry name" value="Uncharacterised protein family UPF0261, NC domain"/>
    <property type="match status" value="1"/>
</dbReference>
<dbReference type="InterPro" id="IPR051353">
    <property type="entry name" value="Tobamovirus_resist_UPF0261"/>
</dbReference>
<dbReference type="CDD" id="cd15488">
    <property type="entry name" value="Tm-1-like"/>
    <property type="match status" value="1"/>
</dbReference>
<dbReference type="NCBIfam" id="NF002674">
    <property type="entry name" value="PRK02399.1-2"/>
    <property type="match status" value="1"/>
</dbReference>
<dbReference type="Pfam" id="PF06792">
    <property type="entry name" value="UPF0261"/>
    <property type="match status" value="1"/>
</dbReference>
<dbReference type="PANTHER" id="PTHR31862:SF1">
    <property type="entry name" value="UPF0261 DOMAIN PROTEIN (AFU_ORTHOLOGUE AFUA_1G10120)"/>
    <property type="match status" value="1"/>
</dbReference>
<feature type="domain" description="UPF0261" evidence="1">
    <location>
        <begin position="7"/>
        <end position="179"/>
    </location>
</feature>
<dbReference type="GO" id="GO:0005524">
    <property type="term" value="F:ATP binding"/>
    <property type="evidence" value="ECO:0007669"/>
    <property type="project" value="UniProtKB-KW"/>
</dbReference>
<keyword evidence="4" id="KW-1185">Reference proteome</keyword>
<protein>
    <submittedName>
        <fullName evidence="3">Tm-1-like ATP-binding domain-containing protein</fullName>
    </submittedName>
</protein>
<sequence length="409" mass="42148">MTGPSAPTVVVAGAFDTKREALDLLCARLRELGCAVHRVDFGVADHASDAETTPERLAAATGTTMEAVRASGRASALDTMGTAVAAEVERLHGAGSLDAFVAIGGSGAGTVFGAVAPRLPFGVPKVLTSTIVAGDTRGYLQGTDAVLVYPVVDVEGTNGVLRDVLGRTAATAAALAHAHRTREPAPDPVGGHVAMTMFGITTRCVSAARERLETGGAEVSVFHANGTGGATLERLVSEGRVDAVLDVTTTELADLVAGGTLSAGPDRLTAAARHGVPQVVVPGALDTVNFGAPATVPERFAGRVLHRHNEHVTLMRSDAAENRRLGELVAERVGLAPSSSTVVLPMGGFSELDAPGMPFWSPEADAAFREAFLSHVDPAVRVVESTDHVDDPAFAALLVAELDAVRDRR</sequence>
<reference evidence="3" key="1">
    <citation type="submission" date="2021-04" db="EMBL/GenBank/DDBJ databases">
        <title>Phycicoccus avicenniae sp. nov., a novel endophytic actinomycetes isolated from branch of Avicennia mariana.</title>
        <authorList>
            <person name="Tuo L."/>
        </authorList>
    </citation>
    <scope>NUCLEOTIDE SEQUENCE</scope>
    <source>
        <strain evidence="3">BSK3Z-2</strain>
    </source>
</reference>
<dbReference type="InterPro" id="IPR044122">
    <property type="entry name" value="UPF0261_N"/>
</dbReference>
<dbReference type="PIRSF" id="PIRSF033271">
    <property type="entry name" value="UCP033271"/>
    <property type="match status" value="1"/>
</dbReference>
<dbReference type="RefSeq" id="WP_211604342.1">
    <property type="nucleotide sequence ID" value="NZ_JAGSNF010000024.1"/>
</dbReference>
<accession>A0A941I1D7</accession>
<proteinExistence type="predicted"/>
<dbReference type="Pfam" id="PF23189">
    <property type="entry name" value="UPF0261_C"/>
    <property type="match status" value="1"/>
</dbReference>
<comment type="caution">
    <text evidence="3">The sequence shown here is derived from an EMBL/GenBank/DDBJ whole genome shotgun (WGS) entry which is preliminary data.</text>
</comment>
<feature type="domain" description="UPF0261" evidence="2">
    <location>
        <begin position="193"/>
        <end position="404"/>
    </location>
</feature>
<dbReference type="EMBL" id="JAGSNF010000024">
    <property type="protein sequence ID" value="MBR7744815.1"/>
    <property type="molecule type" value="Genomic_DNA"/>
</dbReference>
<evidence type="ECO:0000259" key="1">
    <source>
        <dbReference type="Pfam" id="PF06792"/>
    </source>
</evidence>
<evidence type="ECO:0000313" key="3">
    <source>
        <dbReference type="EMBL" id="MBR7744815.1"/>
    </source>
</evidence>
<dbReference type="Proteomes" id="UP000677016">
    <property type="component" value="Unassembled WGS sequence"/>
</dbReference>
<organism evidence="3 4">
    <name type="scientific">Phycicoccus avicenniae</name>
    <dbReference type="NCBI Taxonomy" id="2828860"/>
    <lineage>
        <taxon>Bacteria</taxon>
        <taxon>Bacillati</taxon>
        <taxon>Actinomycetota</taxon>
        <taxon>Actinomycetes</taxon>
        <taxon>Micrococcales</taxon>
        <taxon>Intrasporangiaceae</taxon>
        <taxon>Phycicoccus</taxon>
    </lineage>
</organism>
<dbReference type="InterPro" id="IPR008322">
    <property type="entry name" value="UPF0261"/>
</dbReference>
<evidence type="ECO:0000313" key="4">
    <source>
        <dbReference type="Proteomes" id="UP000677016"/>
    </source>
</evidence>
<dbReference type="Gene3D" id="3.40.50.12020">
    <property type="entry name" value="Uncharacterised protein family UPF0261, NN domain"/>
    <property type="match status" value="1"/>
</dbReference>
<dbReference type="InterPro" id="IPR056778">
    <property type="entry name" value="UPF0261_C"/>
</dbReference>
<dbReference type="PANTHER" id="PTHR31862">
    <property type="entry name" value="UPF0261 DOMAIN PROTEIN (AFU_ORTHOLOGUE AFUA_1G10120)"/>
    <property type="match status" value="1"/>
</dbReference>
<evidence type="ECO:0000259" key="2">
    <source>
        <dbReference type="Pfam" id="PF23189"/>
    </source>
</evidence>
<keyword evidence="3" id="KW-0547">Nucleotide-binding</keyword>
<keyword evidence="3" id="KW-0067">ATP-binding</keyword>
<dbReference type="AlphaFoldDB" id="A0A941I1D7"/>
<gene>
    <name evidence="3" type="ORF">KC207_16080</name>
</gene>